<evidence type="ECO:0000256" key="3">
    <source>
        <dbReference type="PROSITE-ProRule" id="PRU00221"/>
    </source>
</evidence>
<dbReference type="PROSITE" id="PS50082">
    <property type="entry name" value="WD_REPEATS_2"/>
    <property type="match status" value="2"/>
</dbReference>
<dbReference type="InterPro" id="IPR036322">
    <property type="entry name" value="WD40_repeat_dom_sf"/>
</dbReference>
<keyword evidence="2" id="KW-0677">Repeat</keyword>
<feature type="coiled-coil region" evidence="4">
    <location>
        <begin position="302"/>
        <end position="329"/>
    </location>
</feature>
<dbReference type="Proteomes" id="UP000694904">
    <property type="component" value="Chromosome 2"/>
</dbReference>
<gene>
    <name evidence="7" type="primary">LOC108609241</name>
</gene>
<dbReference type="InterPro" id="IPR019775">
    <property type="entry name" value="WD40_repeat_CS"/>
</dbReference>
<evidence type="ECO:0000313" key="7">
    <source>
        <dbReference type="RefSeq" id="XP_017856475.1"/>
    </source>
</evidence>
<dbReference type="Gene3D" id="2.130.10.10">
    <property type="entry name" value="YVTN repeat-like/Quinoprotein amine dehydrogenase"/>
    <property type="match status" value="1"/>
</dbReference>
<feature type="region of interest" description="Disordered" evidence="5">
    <location>
        <begin position="383"/>
        <end position="406"/>
    </location>
</feature>
<evidence type="ECO:0000256" key="5">
    <source>
        <dbReference type="SAM" id="MobiDB-lite"/>
    </source>
</evidence>
<dbReference type="PANTHER" id="PTHR19853:SF0">
    <property type="entry name" value="WD REPEAT-CONTAINING PROTEIN 3"/>
    <property type="match status" value="1"/>
</dbReference>
<evidence type="ECO:0000256" key="4">
    <source>
        <dbReference type="SAM" id="Coils"/>
    </source>
</evidence>
<dbReference type="RefSeq" id="XP_017856475.1">
    <property type="nucleotide sequence ID" value="XM_018000986.1"/>
</dbReference>
<protein>
    <submittedName>
        <fullName evidence="7">WD repeat-containing protein 3</fullName>
    </submittedName>
</protein>
<feature type="repeat" description="WD" evidence="3">
    <location>
        <begin position="61"/>
        <end position="102"/>
    </location>
</feature>
<dbReference type="GeneID" id="108609241"/>
<accession>A0ABM1NND9</accession>
<evidence type="ECO:0000256" key="2">
    <source>
        <dbReference type="ARBA" id="ARBA00022737"/>
    </source>
</evidence>
<keyword evidence="4" id="KW-0175">Coiled coil</keyword>
<keyword evidence="6" id="KW-1185">Reference proteome</keyword>
<dbReference type="SUPFAM" id="SSF50978">
    <property type="entry name" value="WD40 repeat-like"/>
    <property type="match status" value="1"/>
</dbReference>
<dbReference type="InterPro" id="IPR001680">
    <property type="entry name" value="WD40_rpt"/>
</dbReference>
<reference evidence="6" key="1">
    <citation type="journal article" date="1997" name="Nucleic Acids Res.">
        <title>tRNAscan-SE: a program for improved detection of transfer RNA genes in genomic sequence.</title>
        <authorList>
            <person name="Lowe T.M."/>
            <person name="Eddy S.R."/>
        </authorList>
    </citation>
    <scope>NUCLEOTIDE SEQUENCE [LARGE SCALE GENOMIC DNA]</scope>
</reference>
<reference evidence="6" key="2">
    <citation type="journal article" date="2016" name="G3 (Bethesda)">
        <title>Genome Evolution in Three Species of Cactophilic Drosophila.</title>
        <authorList>
            <person name="Sanchez-Flores A."/>
            <person name="Penazola F."/>
            <person name="Carpinteyro-Ponce J."/>
            <person name="Nazario-Yepiz N."/>
            <person name="Abreu-Goodger C."/>
            <person name="Machado C.A."/>
            <person name="Markow T.A."/>
        </authorList>
    </citation>
    <scope>NUCLEOTIDE SEQUENCE [LARGE SCALE GENOMIC DNA]</scope>
</reference>
<dbReference type="InterPro" id="IPR051570">
    <property type="entry name" value="TBC1_cilium_biogenesis"/>
</dbReference>
<evidence type="ECO:0000313" key="6">
    <source>
        <dbReference type="Proteomes" id="UP000694904"/>
    </source>
</evidence>
<feature type="repeat" description="WD" evidence="3">
    <location>
        <begin position="148"/>
        <end position="192"/>
    </location>
</feature>
<dbReference type="SMART" id="SM00320">
    <property type="entry name" value="WD40"/>
    <property type="match status" value="4"/>
</dbReference>
<dbReference type="InterPro" id="IPR015943">
    <property type="entry name" value="WD40/YVTN_repeat-like_dom_sf"/>
</dbReference>
<organism evidence="6 7">
    <name type="scientific">Drosophila arizonae</name>
    <name type="common">Fruit fly</name>
    <dbReference type="NCBI Taxonomy" id="7263"/>
    <lineage>
        <taxon>Eukaryota</taxon>
        <taxon>Metazoa</taxon>
        <taxon>Ecdysozoa</taxon>
        <taxon>Arthropoda</taxon>
        <taxon>Hexapoda</taxon>
        <taxon>Insecta</taxon>
        <taxon>Pterygota</taxon>
        <taxon>Neoptera</taxon>
        <taxon>Endopterygota</taxon>
        <taxon>Diptera</taxon>
        <taxon>Brachycera</taxon>
        <taxon>Muscomorpha</taxon>
        <taxon>Ephydroidea</taxon>
        <taxon>Drosophilidae</taxon>
        <taxon>Drosophila</taxon>
    </lineage>
</organism>
<dbReference type="PANTHER" id="PTHR19853">
    <property type="entry name" value="WD REPEAT CONTAINING PROTEIN 3 WDR3"/>
    <property type="match status" value="1"/>
</dbReference>
<proteinExistence type="predicted"/>
<name>A0ABM1NND9_DROAR</name>
<keyword evidence="1 3" id="KW-0853">WD repeat</keyword>
<evidence type="ECO:0000256" key="1">
    <source>
        <dbReference type="ARBA" id="ARBA00022574"/>
    </source>
</evidence>
<dbReference type="Pfam" id="PF25173">
    <property type="entry name" value="Beta-prop_WDR3_1st"/>
    <property type="match status" value="1"/>
</dbReference>
<reference evidence="7" key="3">
    <citation type="submission" date="2025-08" db="UniProtKB">
        <authorList>
            <consortium name="RefSeq"/>
        </authorList>
    </citation>
    <scope>IDENTIFICATION</scope>
    <source>
        <tissue evidence="7">Whole organism</tissue>
    </source>
</reference>
<sequence>MGLTKQYLAYRAIDSFNIIASGRANVNFAVLEKSEGRFAAAPAAENVIIWDLRMGDRKLTLRREKQEVTALRVSPDHLHIAVGYADGVVQIYDLSSRTYYDAICSLALHKNAVSVLRYDAHGMRLVSGGLDTELVVVDVVEQAGRQRLSGHNAAVTDAHFLQRLVEQDIVVSCSKDTQIKFWNLETQFCFKTIVDNRTEIWGLALINDLMVAGAGESGMNVYRLRKREGNAAQSLEKAVEGLAIDDEDTISPLSVSNCGTIQRAGKGRTVNLVVDPNERVLSCHGTNDLIENFYICNAEEAKQRLAKRLKKARKKIQESGEQQENEEHLSKELSLSDEIKRLESIKTRQKIKSIDVLLGQNQELRVLVSLSNNSMSLYSLEASLKSRKPKAKSSETTDSSVKLLRS</sequence>
<dbReference type="PROSITE" id="PS00678">
    <property type="entry name" value="WD_REPEATS_1"/>
    <property type="match status" value="1"/>
</dbReference>
<feature type="non-terminal residue" evidence="7">
    <location>
        <position position="406"/>
    </location>
</feature>